<accession>A0A0E9XTR3</accession>
<dbReference type="AlphaFoldDB" id="A0A0E9XTR3"/>
<name>A0A0E9XTR3_ANGAN</name>
<evidence type="ECO:0000313" key="1">
    <source>
        <dbReference type="EMBL" id="JAI06060.1"/>
    </source>
</evidence>
<dbReference type="EMBL" id="GBXM01002518">
    <property type="protein sequence ID" value="JAI06060.1"/>
    <property type="molecule type" value="Transcribed_RNA"/>
</dbReference>
<organism evidence="1">
    <name type="scientific">Anguilla anguilla</name>
    <name type="common">European freshwater eel</name>
    <name type="synonym">Muraena anguilla</name>
    <dbReference type="NCBI Taxonomy" id="7936"/>
    <lineage>
        <taxon>Eukaryota</taxon>
        <taxon>Metazoa</taxon>
        <taxon>Chordata</taxon>
        <taxon>Craniata</taxon>
        <taxon>Vertebrata</taxon>
        <taxon>Euteleostomi</taxon>
        <taxon>Actinopterygii</taxon>
        <taxon>Neopterygii</taxon>
        <taxon>Teleostei</taxon>
        <taxon>Anguilliformes</taxon>
        <taxon>Anguillidae</taxon>
        <taxon>Anguilla</taxon>
    </lineage>
</organism>
<sequence>MCVCVYVSVMIMILNKLQYPEFWEQTQKPPAHCDVTIQFELSLQRNWFSRT</sequence>
<reference evidence="1" key="2">
    <citation type="journal article" date="2015" name="Fish Shellfish Immunol.">
        <title>Early steps in the European eel (Anguilla anguilla)-Vibrio vulnificus interaction in the gills: Role of the RtxA13 toxin.</title>
        <authorList>
            <person name="Callol A."/>
            <person name="Pajuelo D."/>
            <person name="Ebbesson L."/>
            <person name="Teles M."/>
            <person name="MacKenzie S."/>
            <person name="Amaro C."/>
        </authorList>
    </citation>
    <scope>NUCLEOTIDE SEQUENCE</scope>
</reference>
<protein>
    <submittedName>
        <fullName evidence="1">Uncharacterized protein</fullName>
    </submittedName>
</protein>
<proteinExistence type="predicted"/>
<reference evidence="1" key="1">
    <citation type="submission" date="2014-11" db="EMBL/GenBank/DDBJ databases">
        <authorList>
            <person name="Amaro Gonzalez C."/>
        </authorList>
    </citation>
    <scope>NUCLEOTIDE SEQUENCE</scope>
</reference>